<feature type="region of interest" description="Disordered" evidence="1">
    <location>
        <begin position="1"/>
        <end position="20"/>
    </location>
</feature>
<feature type="compositionally biased region" description="Low complexity" evidence="1">
    <location>
        <begin position="49"/>
        <end position="59"/>
    </location>
</feature>
<gene>
    <name evidence="2" type="ORF">Tco_1110503</name>
</gene>
<organism evidence="2 3">
    <name type="scientific">Tanacetum coccineum</name>
    <dbReference type="NCBI Taxonomy" id="301880"/>
    <lineage>
        <taxon>Eukaryota</taxon>
        <taxon>Viridiplantae</taxon>
        <taxon>Streptophyta</taxon>
        <taxon>Embryophyta</taxon>
        <taxon>Tracheophyta</taxon>
        <taxon>Spermatophyta</taxon>
        <taxon>Magnoliopsida</taxon>
        <taxon>eudicotyledons</taxon>
        <taxon>Gunneridae</taxon>
        <taxon>Pentapetalae</taxon>
        <taxon>asterids</taxon>
        <taxon>campanulids</taxon>
        <taxon>Asterales</taxon>
        <taxon>Asteraceae</taxon>
        <taxon>Asteroideae</taxon>
        <taxon>Anthemideae</taxon>
        <taxon>Anthemidinae</taxon>
        <taxon>Tanacetum</taxon>
    </lineage>
</organism>
<keyword evidence="3" id="KW-1185">Reference proteome</keyword>
<proteinExistence type="predicted"/>
<protein>
    <submittedName>
        <fullName evidence="2">Uncharacterized protein</fullName>
    </submittedName>
</protein>
<dbReference type="EMBL" id="BQNB010020837">
    <property type="protein sequence ID" value="GJU00165.1"/>
    <property type="molecule type" value="Genomic_DNA"/>
</dbReference>
<name>A0ABQ5IJ11_9ASTR</name>
<evidence type="ECO:0000313" key="3">
    <source>
        <dbReference type="Proteomes" id="UP001151760"/>
    </source>
</evidence>
<accession>A0ABQ5IJ11</accession>
<comment type="caution">
    <text evidence="2">The sequence shown here is derived from an EMBL/GenBank/DDBJ whole genome shotgun (WGS) entry which is preliminary data.</text>
</comment>
<evidence type="ECO:0000256" key="1">
    <source>
        <dbReference type="SAM" id="MobiDB-lite"/>
    </source>
</evidence>
<sequence length="86" mass="9435">MVFHPTGEKRRRNTDKHEMEKVPSTYAKNSLGEINTKTIRNSGREKKYLSSTESTSSLSIPGGIDLSASKQVNSPPIRESLSATGI</sequence>
<reference evidence="2" key="1">
    <citation type="journal article" date="2022" name="Int. J. Mol. Sci.">
        <title>Draft Genome of Tanacetum Coccineum: Genomic Comparison of Closely Related Tanacetum-Family Plants.</title>
        <authorList>
            <person name="Yamashiro T."/>
            <person name="Shiraishi A."/>
            <person name="Nakayama K."/>
            <person name="Satake H."/>
        </authorList>
    </citation>
    <scope>NUCLEOTIDE SEQUENCE</scope>
</reference>
<feature type="region of interest" description="Disordered" evidence="1">
    <location>
        <begin position="35"/>
        <end position="86"/>
    </location>
</feature>
<evidence type="ECO:0000313" key="2">
    <source>
        <dbReference type="EMBL" id="GJU00165.1"/>
    </source>
</evidence>
<reference evidence="2" key="2">
    <citation type="submission" date="2022-01" db="EMBL/GenBank/DDBJ databases">
        <authorList>
            <person name="Yamashiro T."/>
            <person name="Shiraishi A."/>
            <person name="Satake H."/>
            <person name="Nakayama K."/>
        </authorList>
    </citation>
    <scope>NUCLEOTIDE SEQUENCE</scope>
</reference>
<dbReference type="Proteomes" id="UP001151760">
    <property type="component" value="Unassembled WGS sequence"/>
</dbReference>